<keyword evidence="3 5" id="KW-0479">Metal-binding</keyword>
<sequence length="519" mass="59753">MHLEIHTAVVLLPFALLILRLLTALYNALVSPLRGIPGPFSARFTKLWYFHRVLRGSFHHDNIALHQCYGPIVRIAPNLYSISTADPKTIQTVYGIGSKFPKSDWYDGWANPKSDKYSLFPDRHIRRHAEARKRFQRMYSMSEMVNYEGFVNACARIFDQRLREFTSTRDGVDMAHWFQCYAFDVIGDVTYSARFGFLDDGKDKSDLLTALHRTQVYSTLIGIYAEWHRAVWDLAVRIPWTGASARGYLMQYVSEQIERRQRERRKKDAVEEGKKEDNEGMPKDFLDKLMDGHDEDPDKVTAYHIFMMGLSNIIAGSDTTAVTLSAIFYYLLRNPPTLATLRAEIADFDRRGECSHPDLSFKESQAMPYLQAVIKEALRLHPATGLPMWRVVPEGGAELCGQYMPGGTVVGLNCWVAHYDKQVFGPDVKEFRPERWIEAENDAARLKEMNAAWIPFGMGSRTCLGRHVSMLEMSKLVPRLVRDYDFELEGDEKEWDTANFWFVKPVDFRVTVKARKEDS</sequence>
<dbReference type="InterPro" id="IPR036396">
    <property type="entry name" value="Cyt_P450_sf"/>
</dbReference>
<dbReference type="CDD" id="cd11060">
    <property type="entry name" value="CYP57A1-like"/>
    <property type="match status" value="1"/>
</dbReference>
<keyword evidence="4 5" id="KW-0408">Iron</keyword>
<dbReference type="PRINTS" id="PR00465">
    <property type="entry name" value="EP450IV"/>
</dbReference>
<dbReference type="GO" id="GO:0020037">
    <property type="term" value="F:heme binding"/>
    <property type="evidence" value="ECO:0007669"/>
    <property type="project" value="InterPro"/>
</dbReference>
<proteinExistence type="inferred from homology"/>
<dbReference type="InterPro" id="IPR050121">
    <property type="entry name" value="Cytochrome_P450_monoxygenase"/>
</dbReference>
<dbReference type="InterPro" id="IPR001128">
    <property type="entry name" value="Cyt_P450"/>
</dbReference>
<keyword evidence="9" id="KW-1185">Reference proteome</keyword>
<dbReference type="PROSITE" id="PS00086">
    <property type="entry name" value="CYTOCHROME_P450"/>
    <property type="match status" value="1"/>
</dbReference>
<dbReference type="SUPFAM" id="SSF48264">
    <property type="entry name" value="Cytochrome P450"/>
    <property type="match status" value="1"/>
</dbReference>
<dbReference type="GO" id="GO:0004497">
    <property type="term" value="F:monooxygenase activity"/>
    <property type="evidence" value="ECO:0007669"/>
    <property type="project" value="UniProtKB-KW"/>
</dbReference>
<comment type="similarity">
    <text evidence="2 6">Belongs to the cytochrome P450 family.</text>
</comment>
<evidence type="ECO:0000256" key="2">
    <source>
        <dbReference type="ARBA" id="ARBA00010617"/>
    </source>
</evidence>
<gene>
    <name evidence="8" type="ORF">BU26DRAFT_188001</name>
</gene>
<dbReference type="GO" id="GO:0005506">
    <property type="term" value="F:iron ion binding"/>
    <property type="evidence" value="ECO:0007669"/>
    <property type="project" value="InterPro"/>
</dbReference>
<dbReference type="Proteomes" id="UP000800094">
    <property type="component" value="Unassembled WGS sequence"/>
</dbReference>
<reference evidence="8" key="1">
    <citation type="journal article" date="2020" name="Stud. Mycol.">
        <title>101 Dothideomycetes genomes: a test case for predicting lifestyles and emergence of pathogens.</title>
        <authorList>
            <person name="Haridas S."/>
            <person name="Albert R."/>
            <person name="Binder M."/>
            <person name="Bloem J."/>
            <person name="Labutti K."/>
            <person name="Salamov A."/>
            <person name="Andreopoulos B."/>
            <person name="Baker S."/>
            <person name="Barry K."/>
            <person name="Bills G."/>
            <person name="Bluhm B."/>
            <person name="Cannon C."/>
            <person name="Castanera R."/>
            <person name="Culley D."/>
            <person name="Daum C."/>
            <person name="Ezra D."/>
            <person name="Gonzalez J."/>
            <person name="Henrissat B."/>
            <person name="Kuo A."/>
            <person name="Liang C."/>
            <person name="Lipzen A."/>
            <person name="Lutzoni F."/>
            <person name="Magnuson J."/>
            <person name="Mondo S."/>
            <person name="Nolan M."/>
            <person name="Ohm R."/>
            <person name="Pangilinan J."/>
            <person name="Park H.-J."/>
            <person name="Ramirez L."/>
            <person name="Alfaro M."/>
            <person name="Sun H."/>
            <person name="Tritt A."/>
            <person name="Yoshinaga Y."/>
            <person name="Zwiers L.-H."/>
            <person name="Turgeon B."/>
            <person name="Goodwin S."/>
            <person name="Spatafora J."/>
            <person name="Crous P."/>
            <person name="Grigoriev I."/>
        </authorList>
    </citation>
    <scope>NUCLEOTIDE SEQUENCE</scope>
    <source>
        <strain evidence="8">CBS 122368</strain>
    </source>
</reference>
<evidence type="ECO:0000256" key="1">
    <source>
        <dbReference type="ARBA" id="ARBA00001971"/>
    </source>
</evidence>
<keyword evidence="8" id="KW-0808">Transferase</keyword>
<evidence type="ECO:0000313" key="8">
    <source>
        <dbReference type="EMBL" id="KAF2240729.1"/>
    </source>
</evidence>
<evidence type="ECO:0000256" key="6">
    <source>
        <dbReference type="RuleBase" id="RU000461"/>
    </source>
</evidence>
<evidence type="ECO:0000256" key="4">
    <source>
        <dbReference type="ARBA" id="ARBA00023004"/>
    </source>
</evidence>
<dbReference type="InterPro" id="IPR017972">
    <property type="entry name" value="Cyt_P450_CS"/>
</dbReference>
<dbReference type="RefSeq" id="XP_033675733.1">
    <property type="nucleotide sequence ID" value="XM_033820481.1"/>
</dbReference>
<dbReference type="InterPro" id="IPR002403">
    <property type="entry name" value="Cyt_P450_E_grp-IV"/>
</dbReference>
<feature type="region of interest" description="Disordered" evidence="7">
    <location>
        <begin position="261"/>
        <end position="284"/>
    </location>
</feature>
<name>A0A6A6HS63_9PLEO</name>
<dbReference type="Gene3D" id="1.10.630.10">
    <property type="entry name" value="Cytochrome P450"/>
    <property type="match status" value="1"/>
</dbReference>
<feature type="binding site" description="axial binding residue" evidence="5">
    <location>
        <position position="463"/>
    </location>
    <ligand>
        <name>heme</name>
        <dbReference type="ChEBI" id="CHEBI:30413"/>
    </ligand>
    <ligandPart>
        <name>Fe</name>
        <dbReference type="ChEBI" id="CHEBI:18248"/>
    </ligandPart>
</feature>
<dbReference type="GO" id="GO:0016705">
    <property type="term" value="F:oxidoreductase activity, acting on paired donors, with incorporation or reduction of molecular oxygen"/>
    <property type="evidence" value="ECO:0007669"/>
    <property type="project" value="InterPro"/>
</dbReference>
<evidence type="ECO:0000256" key="3">
    <source>
        <dbReference type="ARBA" id="ARBA00022723"/>
    </source>
</evidence>
<dbReference type="PANTHER" id="PTHR24305">
    <property type="entry name" value="CYTOCHROME P450"/>
    <property type="match status" value="1"/>
</dbReference>
<dbReference type="PANTHER" id="PTHR24305:SF190">
    <property type="entry name" value="P450, PUTATIVE (EUROFUNG)-RELATED"/>
    <property type="match status" value="1"/>
</dbReference>
<keyword evidence="6" id="KW-0503">Monooxygenase</keyword>
<dbReference type="AlphaFoldDB" id="A0A6A6HS63"/>
<dbReference type="Pfam" id="PF00067">
    <property type="entry name" value="p450"/>
    <property type="match status" value="1"/>
</dbReference>
<dbReference type="PRINTS" id="PR00385">
    <property type="entry name" value="P450"/>
</dbReference>
<dbReference type="EMBL" id="ML987215">
    <property type="protein sequence ID" value="KAF2240729.1"/>
    <property type="molecule type" value="Genomic_DNA"/>
</dbReference>
<evidence type="ECO:0000256" key="7">
    <source>
        <dbReference type="SAM" id="MobiDB-lite"/>
    </source>
</evidence>
<dbReference type="GO" id="GO:0008168">
    <property type="term" value="F:methyltransferase activity"/>
    <property type="evidence" value="ECO:0007669"/>
    <property type="project" value="UniProtKB-KW"/>
</dbReference>
<accession>A0A6A6HS63</accession>
<keyword evidence="5 6" id="KW-0349">Heme</keyword>
<dbReference type="FunFam" id="1.10.630.10:FF:000050">
    <property type="entry name" value="Cytochrome P450 monooxygenase"/>
    <property type="match status" value="1"/>
</dbReference>
<evidence type="ECO:0000256" key="5">
    <source>
        <dbReference type="PIRSR" id="PIRSR602403-1"/>
    </source>
</evidence>
<dbReference type="OrthoDB" id="3934656at2759"/>
<comment type="cofactor">
    <cofactor evidence="1 5">
        <name>heme</name>
        <dbReference type="ChEBI" id="CHEBI:30413"/>
    </cofactor>
</comment>
<keyword evidence="8" id="KW-0489">Methyltransferase</keyword>
<dbReference type="GO" id="GO:0032259">
    <property type="term" value="P:methylation"/>
    <property type="evidence" value="ECO:0007669"/>
    <property type="project" value="UniProtKB-KW"/>
</dbReference>
<protein>
    <submittedName>
        <fullName evidence="8">Putative cytochrome P450 pisatin demethylase</fullName>
    </submittedName>
</protein>
<keyword evidence="6" id="KW-0560">Oxidoreductase</keyword>
<dbReference type="GeneID" id="54573811"/>
<evidence type="ECO:0000313" key="9">
    <source>
        <dbReference type="Proteomes" id="UP000800094"/>
    </source>
</evidence>
<organism evidence="8 9">
    <name type="scientific">Trematosphaeria pertusa</name>
    <dbReference type="NCBI Taxonomy" id="390896"/>
    <lineage>
        <taxon>Eukaryota</taxon>
        <taxon>Fungi</taxon>
        <taxon>Dikarya</taxon>
        <taxon>Ascomycota</taxon>
        <taxon>Pezizomycotina</taxon>
        <taxon>Dothideomycetes</taxon>
        <taxon>Pleosporomycetidae</taxon>
        <taxon>Pleosporales</taxon>
        <taxon>Massarineae</taxon>
        <taxon>Trematosphaeriaceae</taxon>
        <taxon>Trematosphaeria</taxon>
    </lineage>
</organism>